<proteinExistence type="inferred from homology"/>
<protein>
    <submittedName>
        <fullName evidence="7">Exodeoxyribonuclease VII small subunit</fullName>
    </submittedName>
</protein>
<dbReference type="InterPro" id="IPR037004">
    <property type="entry name" value="Exonuc_VII_ssu_sf"/>
</dbReference>
<dbReference type="SUPFAM" id="SSF116842">
    <property type="entry name" value="XseB-like"/>
    <property type="match status" value="1"/>
</dbReference>
<comment type="caution">
    <text evidence="7">The sequence shown here is derived from an EMBL/GenBank/DDBJ whole genome shotgun (WGS) entry which is preliminary data.</text>
</comment>
<keyword evidence="8" id="KW-1185">Reference proteome</keyword>
<dbReference type="Proteomes" id="UP000700908">
    <property type="component" value="Unassembled WGS sequence"/>
</dbReference>
<comment type="similarity">
    <text evidence="1">Belongs to the XseB family.</text>
</comment>
<feature type="region of interest" description="Disordered" evidence="6">
    <location>
        <begin position="47"/>
        <end position="105"/>
    </location>
</feature>
<gene>
    <name evidence="7" type="ORF">K6V98_06985</name>
</gene>
<evidence type="ECO:0000256" key="2">
    <source>
        <dbReference type="ARBA" id="ARBA00022490"/>
    </source>
</evidence>
<reference evidence="7 8" key="1">
    <citation type="submission" date="2021-08" db="EMBL/GenBank/DDBJ databases">
        <title>Collinsella faecalis sp. nov. isolated from swine faeces.</title>
        <authorList>
            <person name="Oh B.S."/>
            <person name="Lee J.H."/>
        </authorList>
    </citation>
    <scope>NUCLEOTIDE SEQUENCE [LARGE SCALE GENOMIC DNA]</scope>
    <source>
        <strain evidence="7 8">AGMB00827</strain>
    </source>
</reference>
<dbReference type="Pfam" id="PF02609">
    <property type="entry name" value="Exonuc_VII_S"/>
    <property type="match status" value="1"/>
</dbReference>
<dbReference type="RefSeq" id="WP_222199791.1">
    <property type="nucleotide sequence ID" value="NZ_JAIMFO010000007.1"/>
</dbReference>
<evidence type="ECO:0000313" key="8">
    <source>
        <dbReference type="Proteomes" id="UP000700908"/>
    </source>
</evidence>
<sequence length="105" mass="11556">MAYEFRSFDEITARLDEIISTVRAKDTSLERSLDLFDEAIRLGSEAVDRVDSFEIETNPSSEPHTPDGSRAAAADNEPDSQPEDSDRTTLSTSADAEHIAHTQAD</sequence>
<keyword evidence="5" id="KW-0269">Exonuclease</keyword>
<evidence type="ECO:0000256" key="5">
    <source>
        <dbReference type="ARBA" id="ARBA00022839"/>
    </source>
</evidence>
<keyword evidence="2" id="KW-0963">Cytoplasm</keyword>
<dbReference type="EMBL" id="JAIMFO010000007">
    <property type="protein sequence ID" value="MBY4798087.1"/>
    <property type="molecule type" value="Genomic_DNA"/>
</dbReference>
<evidence type="ECO:0000256" key="3">
    <source>
        <dbReference type="ARBA" id="ARBA00022722"/>
    </source>
</evidence>
<evidence type="ECO:0000256" key="1">
    <source>
        <dbReference type="ARBA" id="ARBA00009998"/>
    </source>
</evidence>
<feature type="compositionally biased region" description="Basic and acidic residues" evidence="6">
    <location>
        <begin position="95"/>
        <end position="105"/>
    </location>
</feature>
<name>A0ABS7ML32_9ACTN</name>
<evidence type="ECO:0000256" key="6">
    <source>
        <dbReference type="SAM" id="MobiDB-lite"/>
    </source>
</evidence>
<organism evidence="7 8">
    <name type="scientific">Collinsella ureilytica</name>
    <dbReference type="NCBI Taxonomy" id="2869515"/>
    <lineage>
        <taxon>Bacteria</taxon>
        <taxon>Bacillati</taxon>
        <taxon>Actinomycetota</taxon>
        <taxon>Coriobacteriia</taxon>
        <taxon>Coriobacteriales</taxon>
        <taxon>Coriobacteriaceae</taxon>
        <taxon>Collinsella</taxon>
    </lineage>
</organism>
<dbReference type="Gene3D" id="1.10.287.1040">
    <property type="entry name" value="Exonuclease VII, small subunit"/>
    <property type="match status" value="1"/>
</dbReference>
<dbReference type="InterPro" id="IPR003761">
    <property type="entry name" value="Exonuc_VII_S"/>
</dbReference>
<keyword evidence="4" id="KW-0378">Hydrolase</keyword>
<accession>A0ABS7ML32</accession>
<keyword evidence="3" id="KW-0540">Nuclease</keyword>
<evidence type="ECO:0000313" key="7">
    <source>
        <dbReference type="EMBL" id="MBY4798087.1"/>
    </source>
</evidence>
<evidence type="ECO:0000256" key="4">
    <source>
        <dbReference type="ARBA" id="ARBA00022801"/>
    </source>
</evidence>